<dbReference type="OrthoDB" id="437078at2759"/>
<dbReference type="GO" id="GO:0031298">
    <property type="term" value="C:replication fork protection complex"/>
    <property type="evidence" value="ECO:0007669"/>
    <property type="project" value="TreeGrafter"/>
</dbReference>
<protein>
    <recommendedName>
        <fullName evidence="6">Chromosome segregation in meiosis protein</fullName>
    </recommendedName>
</protein>
<comment type="function">
    <text evidence="6">Plays an important role in the control of DNA replication and the maintenance of replication fork stability.</text>
</comment>
<evidence type="ECO:0000256" key="6">
    <source>
        <dbReference type="RuleBase" id="RU366049"/>
    </source>
</evidence>
<keyword evidence="10" id="KW-1185">Reference proteome</keyword>
<evidence type="ECO:0000256" key="2">
    <source>
        <dbReference type="ARBA" id="ARBA00006075"/>
    </source>
</evidence>
<dbReference type="InterPro" id="IPR040038">
    <property type="entry name" value="TIPIN/Csm3/Swi3"/>
</dbReference>
<keyword evidence="4 6" id="KW-0539">Nucleus</keyword>
<keyword evidence="5 6" id="KW-0131">Cell cycle</keyword>
<feature type="region of interest" description="Disordered" evidence="7">
    <location>
        <begin position="1"/>
        <end position="36"/>
    </location>
</feature>
<gene>
    <name evidence="9" type="ORF">C2G38_2255027</name>
</gene>
<dbReference type="GO" id="GO:0006974">
    <property type="term" value="P:DNA damage response"/>
    <property type="evidence" value="ECO:0007669"/>
    <property type="project" value="UniProtKB-KW"/>
</dbReference>
<evidence type="ECO:0000259" key="8">
    <source>
        <dbReference type="Pfam" id="PF07962"/>
    </source>
</evidence>
<evidence type="ECO:0000256" key="7">
    <source>
        <dbReference type="SAM" id="MobiDB-lite"/>
    </source>
</evidence>
<evidence type="ECO:0000256" key="4">
    <source>
        <dbReference type="ARBA" id="ARBA00023242"/>
    </source>
</evidence>
<evidence type="ECO:0000256" key="5">
    <source>
        <dbReference type="ARBA" id="ARBA00023306"/>
    </source>
</evidence>
<dbReference type="PANTHER" id="PTHR13220">
    <property type="entry name" value="TIMELESS INTERACTING-RELATED"/>
    <property type="match status" value="1"/>
</dbReference>
<sequence>MNKSFNMNKTFNMNNEEKKDKKDKKEKKRAKRAPLPKLDAERLLGEDGLRKLRMKSHELVINKREDPEKNLRNLMTFYQIWAHELFPSMKFRDVIAKTEKICREKRLNVYFQTLRAEKKNDQNDQNDKDSDLNLF</sequence>
<reference evidence="9 10" key="1">
    <citation type="submission" date="2018-06" db="EMBL/GenBank/DDBJ databases">
        <title>Comparative genomics reveals the genomic features of Rhizophagus irregularis, R. cerebriforme, R. diaphanum and Gigaspora rosea, and their symbiotic lifestyle signature.</title>
        <authorList>
            <person name="Morin E."/>
            <person name="San Clemente H."/>
            <person name="Chen E.C.H."/>
            <person name="De La Providencia I."/>
            <person name="Hainaut M."/>
            <person name="Kuo A."/>
            <person name="Kohler A."/>
            <person name="Murat C."/>
            <person name="Tang N."/>
            <person name="Roy S."/>
            <person name="Loubradou J."/>
            <person name="Henrissat B."/>
            <person name="Grigoriev I.V."/>
            <person name="Corradi N."/>
            <person name="Roux C."/>
            <person name="Martin F.M."/>
        </authorList>
    </citation>
    <scope>NUCLEOTIDE SEQUENCE [LARGE SCALE GENOMIC DNA]</scope>
    <source>
        <strain evidence="9 10">DAOM 194757</strain>
    </source>
</reference>
<dbReference type="GO" id="GO:0003677">
    <property type="term" value="F:DNA binding"/>
    <property type="evidence" value="ECO:0007669"/>
    <property type="project" value="TreeGrafter"/>
</dbReference>
<evidence type="ECO:0000256" key="3">
    <source>
        <dbReference type="ARBA" id="ARBA00022763"/>
    </source>
</evidence>
<keyword evidence="3 6" id="KW-0227">DNA damage</keyword>
<evidence type="ECO:0000256" key="1">
    <source>
        <dbReference type="ARBA" id="ARBA00004123"/>
    </source>
</evidence>
<dbReference type="Pfam" id="PF07962">
    <property type="entry name" value="Swi3"/>
    <property type="match status" value="1"/>
</dbReference>
<dbReference type="PANTHER" id="PTHR13220:SF11">
    <property type="entry name" value="TIMELESS-INTERACTING PROTEIN"/>
    <property type="match status" value="1"/>
</dbReference>
<dbReference type="InterPro" id="IPR012923">
    <property type="entry name" value="Csm3"/>
</dbReference>
<dbReference type="GO" id="GO:0000076">
    <property type="term" value="P:DNA replication checkpoint signaling"/>
    <property type="evidence" value="ECO:0007669"/>
    <property type="project" value="UniProtKB-UniRule"/>
</dbReference>
<dbReference type="Proteomes" id="UP000266673">
    <property type="component" value="Unassembled WGS sequence"/>
</dbReference>
<dbReference type="GO" id="GO:0031297">
    <property type="term" value="P:replication fork processing"/>
    <property type="evidence" value="ECO:0007669"/>
    <property type="project" value="UniProtKB-UniRule"/>
</dbReference>
<dbReference type="AlphaFoldDB" id="A0A397U119"/>
<evidence type="ECO:0000313" key="10">
    <source>
        <dbReference type="Proteomes" id="UP000266673"/>
    </source>
</evidence>
<proteinExistence type="inferred from homology"/>
<dbReference type="EMBL" id="QKWP01002434">
    <property type="protein sequence ID" value="RIB03361.1"/>
    <property type="molecule type" value="Genomic_DNA"/>
</dbReference>
<evidence type="ECO:0000313" key="9">
    <source>
        <dbReference type="EMBL" id="RIB03361.1"/>
    </source>
</evidence>
<dbReference type="GO" id="GO:0043111">
    <property type="term" value="P:replication fork arrest"/>
    <property type="evidence" value="ECO:0007669"/>
    <property type="project" value="TreeGrafter"/>
</dbReference>
<name>A0A397U119_9GLOM</name>
<dbReference type="STRING" id="44941.A0A397U119"/>
<comment type="caution">
    <text evidence="9">The sequence shown here is derived from an EMBL/GenBank/DDBJ whole genome shotgun (WGS) entry which is preliminary data.</text>
</comment>
<accession>A0A397U119</accession>
<feature type="compositionally biased region" description="Basic residues" evidence="7">
    <location>
        <begin position="21"/>
        <end position="34"/>
    </location>
</feature>
<comment type="subcellular location">
    <subcellularLocation>
        <location evidence="1 6">Nucleus</location>
    </subcellularLocation>
</comment>
<feature type="domain" description="Chromosome segregation in meiosis protein 3" evidence="8">
    <location>
        <begin position="37"/>
        <end position="118"/>
    </location>
</feature>
<comment type="similarity">
    <text evidence="2 6">Belongs to the CSM3 family.</text>
</comment>
<organism evidence="9 10">
    <name type="scientific">Gigaspora rosea</name>
    <dbReference type="NCBI Taxonomy" id="44941"/>
    <lineage>
        <taxon>Eukaryota</taxon>
        <taxon>Fungi</taxon>
        <taxon>Fungi incertae sedis</taxon>
        <taxon>Mucoromycota</taxon>
        <taxon>Glomeromycotina</taxon>
        <taxon>Glomeromycetes</taxon>
        <taxon>Diversisporales</taxon>
        <taxon>Gigasporaceae</taxon>
        <taxon>Gigaspora</taxon>
    </lineage>
</organism>
<feature type="compositionally biased region" description="Polar residues" evidence="7">
    <location>
        <begin position="1"/>
        <end position="14"/>
    </location>
</feature>